<proteinExistence type="predicted"/>
<dbReference type="SUPFAM" id="SSF63825">
    <property type="entry name" value="YWTD domain"/>
    <property type="match status" value="1"/>
</dbReference>
<dbReference type="NCBIfam" id="TIGR04183">
    <property type="entry name" value="Por_Secre_tail"/>
    <property type="match status" value="1"/>
</dbReference>
<dbReference type="RefSeq" id="WP_147929896.1">
    <property type="nucleotide sequence ID" value="NZ_VOXD01000007.1"/>
</dbReference>
<dbReference type="Proteomes" id="UP000321907">
    <property type="component" value="Unassembled WGS sequence"/>
</dbReference>
<keyword evidence="3" id="KW-1185">Reference proteome</keyword>
<protein>
    <submittedName>
        <fullName evidence="2">T9SS type A sorting domain-containing protein</fullName>
    </submittedName>
</protein>
<dbReference type="EMBL" id="VOXD01000007">
    <property type="protein sequence ID" value="TXF90414.1"/>
    <property type="molecule type" value="Genomic_DNA"/>
</dbReference>
<dbReference type="AlphaFoldDB" id="A0A5C7FKH9"/>
<organism evidence="2 3">
    <name type="scientific">Neolewinella aurantiaca</name>
    <dbReference type="NCBI Taxonomy" id="2602767"/>
    <lineage>
        <taxon>Bacteria</taxon>
        <taxon>Pseudomonadati</taxon>
        <taxon>Bacteroidota</taxon>
        <taxon>Saprospiria</taxon>
        <taxon>Saprospirales</taxon>
        <taxon>Lewinellaceae</taxon>
        <taxon>Neolewinella</taxon>
    </lineage>
</organism>
<dbReference type="SUPFAM" id="SSF63829">
    <property type="entry name" value="Calcium-dependent phosphotriesterase"/>
    <property type="match status" value="1"/>
</dbReference>
<reference evidence="2 3" key="1">
    <citation type="submission" date="2019-08" db="EMBL/GenBank/DDBJ databases">
        <title>Lewinella sp. strain SSH13 Genome sequencing and assembly.</title>
        <authorList>
            <person name="Kim I."/>
        </authorList>
    </citation>
    <scope>NUCLEOTIDE SEQUENCE [LARGE SCALE GENOMIC DNA]</scope>
    <source>
        <strain evidence="2 3">SSH13</strain>
    </source>
</reference>
<evidence type="ECO:0000259" key="1">
    <source>
        <dbReference type="Pfam" id="PF18962"/>
    </source>
</evidence>
<feature type="domain" description="Secretion system C-terminal sorting" evidence="1">
    <location>
        <begin position="755"/>
        <end position="822"/>
    </location>
</feature>
<gene>
    <name evidence="2" type="ORF">FUA23_06390</name>
</gene>
<accession>A0A5C7FKH9</accession>
<evidence type="ECO:0000313" key="2">
    <source>
        <dbReference type="EMBL" id="TXF90414.1"/>
    </source>
</evidence>
<dbReference type="OrthoDB" id="976933at2"/>
<comment type="caution">
    <text evidence="2">The sequence shown here is derived from an EMBL/GenBank/DDBJ whole genome shotgun (WGS) entry which is preliminary data.</text>
</comment>
<sequence>MRIMLRFAIVLLMAPIFLTAQEETFRKYYGLPYAFADEDGFSIEETGPGDYVLIGTRENAASQGIDIAFWTFGDFGNFRDSSVYVLPGDQQIIGTFAGPDGGFLVSHFTYDTYTRDTVQFSYFNPDGSLSWNQPFIHYNDLREGIRGVEFVSPTEFVVLYASYGSWPEYGSRIATVSATEGVTELFLYQNIEYSEVNSIELQADGNFLLAGETGSEVFVTLVSPEGAAIWEQQFSETIYEAFTDRYEYLTGAHRPAGDTVILVTGKRPQGRAFIVMDTLGNRLEEYLEGSPLIEKGEVAHWYEDNVLFVDNQTTRYFELYDLQAYAPTGNSFSGEGTAEGVSVRSSHYLADRGVVLSALSTVRDNQAFFRFNKNTFSYEVIEGGIPSYGSDEEAKGIAALPGGGFLLQANAANGFIEFWKTDEEGNILDEQFVTSANSEIVTAQDGNYLLYRSGFRNTTVQKVDTSGNTIWTAVMDSELFQSVVTTVADLGEGTFAWTETDVDYDDFSNPYLASSITHSDSTGATINSFTTNRTGAVLGMVTDGAGNVIITGSTYSIDSALIASYDLTTGAENWRYTDLNENFALSSAFSPVVFADGSIGVVTSGHNRMQDENRVVYLDLVKLAADGTEMARLPLEIGGVEILSVEVASREDGTLTLAYGFNTLGETGSEVLHIKEIDPVTFSLVNEFELSSPYGNTEPVGIAFPDEERTAIIATAMGADTSFSNDVLLLVLDGEGQITNIRGRDVLPFDITMGPNPTTDVLHVSIADATLEMTARVFDVSGKELLRQSFRGGTTELDMSTHRAGTYFVMLQDATGRTLTRKVAKQ</sequence>
<dbReference type="InterPro" id="IPR026444">
    <property type="entry name" value="Secre_tail"/>
</dbReference>
<name>A0A5C7FKH9_9BACT</name>
<evidence type="ECO:0000313" key="3">
    <source>
        <dbReference type="Proteomes" id="UP000321907"/>
    </source>
</evidence>
<dbReference type="Pfam" id="PF18962">
    <property type="entry name" value="Por_Secre_tail"/>
    <property type="match status" value="1"/>
</dbReference>